<proteinExistence type="predicted"/>
<sequence>MTQKQQETCYQYWPQTGMVKFGEYTVDLTEEQTVIGYTIRKLSLSNTESGSAHQIVQLHITNWSPDGRCHNLSTVTSVISQMTNIQITTGNRPIVVHCSDTVGRSGMFCAIVTTIERCKTEGVVDVFQVVKALRVQKPGAVLTVAHYHLLFEAVLVYLDSFDTYSTFLSDKNP</sequence>
<feature type="domain" description="Tyrosine-protein phosphatase" evidence="1">
    <location>
        <begin position="1"/>
        <end position="157"/>
    </location>
</feature>
<dbReference type="AlphaFoldDB" id="A0AA35RWW8"/>
<dbReference type="Proteomes" id="UP001174909">
    <property type="component" value="Unassembled WGS sequence"/>
</dbReference>
<dbReference type="PANTHER" id="PTHR19134">
    <property type="entry name" value="RECEPTOR-TYPE TYROSINE-PROTEIN PHOSPHATASE"/>
    <property type="match status" value="1"/>
</dbReference>
<dbReference type="PROSITE" id="PS50055">
    <property type="entry name" value="TYR_PHOSPHATASE_PTP"/>
    <property type="match status" value="1"/>
</dbReference>
<protein>
    <submittedName>
        <fullName evidence="3">Receptor-type tyrosine-protein phosphatase alpha</fullName>
    </submittedName>
</protein>
<evidence type="ECO:0000259" key="2">
    <source>
        <dbReference type="PROSITE" id="PS50056"/>
    </source>
</evidence>
<dbReference type="SMART" id="SM00404">
    <property type="entry name" value="PTPc_motif"/>
    <property type="match status" value="1"/>
</dbReference>
<reference evidence="3" key="1">
    <citation type="submission" date="2023-03" db="EMBL/GenBank/DDBJ databases">
        <authorList>
            <person name="Steffen K."/>
            <person name="Cardenas P."/>
        </authorList>
    </citation>
    <scope>NUCLEOTIDE SEQUENCE</scope>
</reference>
<keyword evidence="4" id="KW-1185">Reference proteome</keyword>
<dbReference type="InterPro" id="IPR000242">
    <property type="entry name" value="PTP_cat"/>
</dbReference>
<dbReference type="InterPro" id="IPR050348">
    <property type="entry name" value="Protein-Tyr_Phosphatase"/>
</dbReference>
<dbReference type="GO" id="GO:0004725">
    <property type="term" value="F:protein tyrosine phosphatase activity"/>
    <property type="evidence" value="ECO:0007669"/>
    <property type="project" value="InterPro"/>
</dbReference>
<dbReference type="InterPro" id="IPR003595">
    <property type="entry name" value="Tyr_Pase_cat"/>
</dbReference>
<dbReference type="Gene3D" id="3.90.190.10">
    <property type="entry name" value="Protein tyrosine phosphatase superfamily"/>
    <property type="match status" value="1"/>
</dbReference>
<feature type="domain" description="Tyrosine specific protein phosphatases" evidence="2">
    <location>
        <begin position="73"/>
        <end position="148"/>
    </location>
</feature>
<dbReference type="EMBL" id="CASHTH010001740">
    <property type="protein sequence ID" value="CAI8019280.1"/>
    <property type="molecule type" value="Genomic_DNA"/>
</dbReference>
<accession>A0AA35RWW8</accession>
<dbReference type="Pfam" id="PF00102">
    <property type="entry name" value="Y_phosphatase"/>
    <property type="match status" value="1"/>
</dbReference>
<evidence type="ECO:0000259" key="1">
    <source>
        <dbReference type="PROSITE" id="PS50055"/>
    </source>
</evidence>
<dbReference type="SMART" id="SM00194">
    <property type="entry name" value="PTPc"/>
    <property type="match status" value="1"/>
</dbReference>
<dbReference type="PRINTS" id="PR00700">
    <property type="entry name" value="PRTYPHPHTASE"/>
</dbReference>
<evidence type="ECO:0000313" key="3">
    <source>
        <dbReference type="EMBL" id="CAI8019280.1"/>
    </source>
</evidence>
<dbReference type="InterPro" id="IPR029021">
    <property type="entry name" value="Prot-tyrosine_phosphatase-like"/>
</dbReference>
<dbReference type="PANTHER" id="PTHR19134:SF449">
    <property type="entry name" value="TYROSINE-PROTEIN PHOSPHATASE 1"/>
    <property type="match status" value="1"/>
</dbReference>
<gene>
    <name evidence="3" type="ORF">GBAR_LOCUS11604</name>
</gene>
<dbReference type="InterPro" id="IPR000387">
    <property type="entry name" value="Tyr_Pase_dom"/>
</dbReference>
<keyword evidence="3" id="KW-0675">Receptor</keyword>
<comment type="caution">
    <text evidence="3">The sequence shown here is derived from an EMBL/GenBank/DDBJ whole genome shotgun (WGS) entry which is preliminary data.</text>
</comment>
<evidence type="ECO:0000313" key="4">
    <source>
        <dbReference type="Proteomes" id="UP001174909"/>
    </source>
</evidence>
<organism evidence="3 4">
    <name type="scientific">Geodia barretti</name>
    <name type="common">Barrett's horny sponge</name>
    <dbReference type="NCBI Taxonomy" id="519541"/>
    <lineage>
        <taxon>Eukaryota</taxon>
        <taxon>Metazoa</taxon>
        <taxon>Porifera</taxon>
        <taxon>Demospongiae</taxon>
        <taxon>Heteroscleromorpha</taxon>
        <taxon>Tetractinellida</taxon>
        <taxon>Astrophorina</taxon>
        <taxon>Geodiidae</taxon>
        <taxon>Geodia</taxon>
    </lineage>
</organism>
<name>A0AA35RWW8_GEOBA</name>
<dbReference type="SUPFAM" id="SSF52799">
    <property type="entry name" value="(Phosphotyrosine protein) phosphatases II"/>
    <property type="match status" value="1"/>
</dbReference>
<dbReference type="PROSITE" id="PS50056">
    <property type="entry name" value="TYR_PHOSPHATASE_2"/>
    <property type="match status" value="1"/>
</dbReference>